<accession>A0AAV9S867</accession>
<sequence length="95" mass="11079">MTKIIYVLRTSFPIYCSCLDYRPSWQLPASSISRTCPPSNVSISTNELTQSSPSSPKKHLRNQQNKLCYNNLDPESLYPWRPDHTYLLEFPRLRS</sequence>
<dbReference type="Proteomes" id="UP001311232">
    <property type="component" value="Unassembled WGS sequence"/>
</dbReference>
<feature type="compositionally biased region" description="Polar residues" evidence="1">
    <location>
        <begin position="43"/>
        <end position="55"/>
    </location>
</feature>
<proteinExistence type="predicted"/>
<reference evidence="2 3" key="1">
    <citation type="submission" date="2021-06" db="EMBL/GenBank/DDBJ databases">
        <authorList>
            <person name="Palmer J.M."/>
        </authorList>
    </citation>
    <scope>NUCLEOTIDE SEQUENCE [LARGE SCALE GENOMIC DNA]</scope>
    <source>
        <strain evidence="2 3">MEX-2019</strain>
        <tissue evidence="2">Muscle</tissue>
    </source>
</reference>
<organism evidence="2 3">
    <name type="scientific">Crenichthys baileyi</name>
    <name type="common">White River springfish</name>
    <dbReference type="NCBI Taxonomy" id="28760"/>
    <lineage>
        <taxon>Eukaryota</taxon>
        <taxon>Metazoa</taxon>
        <taxon>Chordata</taxon>
        <taxon>Craniata</taxon>
        <taxon>Vertebrata</taxon>
        <taxon>Euteleostomi</taxon>
        <taxon>Actinopterygii</taxon>
        <taxon>Neopterygii</taxon>
        <taxon>Teleostei</taxon>
        <taxon>Neoteleostei</taxon>
        <taxon>Acanthomorphata</taxon>
        <taxon>Ovalentaria</taxon>
        <taxon>Atherinomorphae</taxon>
        <taxon>Cyprinodontiformes</taxon>
        <taxon>Goodeidae</taxon>
        <taxon>Crenichthys</taxon>
    </lineage>
</organism>
<evidence type="ECO:0000256" key="1">
    <source>
        <dbReference type="SAM" id="MobiDB-lite"/>
    </source>
</evidence>
<dbReference type="AlphaFoldDB" id="A0AAV9S867"/>
<evidence type="ECO:0000313" key="2">
    <source>
        <dbReference type="EMBL" id="KAK5617562.1"/>
    </source>
</evidence>
<gene>
    <name evidence="2" type="ORF">CRENBAI_003813</name>
</gene>
<dbReference type="EMBL" id="JAHHUM010000698">
    <property type="protein sequence ID" value="KAK5617562.1"/>
    <property type="molecule type" value="Genomic_DNA"/>
</dbReference>
<evidence type="ECO:0000313" key="3">
    <source>
        <dbReference type="Proteomes" id="UP001311232"/>
    </source>
</evidence>
<protein>
    <submittedName>
        <fullName evidence="2">Uncharacterized protein</fullName>
    </submittedName>
</protein>
<name>A0AAV9S867_9TELE</name>
<keyword evidence="3" id="KW-1185">Reference proteome</keyword>
<feature type="region of interest" description="Disordered" evidence="1">
    <location>
        <begin position="43"/>
        <end position="64"/>
    </location>
</feature>
<comment type="caution">
    <text evidence="2">The sequence shown here is derived from an EMBL/GenBank/DDBJ whole genome shotgun (WGS) entry which is preliminary data.</text>
</comment>